<dbReference type="GO" id="GO:0003676">
    <property type="term" value="F:nucleic acid binding"/>
    <property type="evidence" value="ECO:0007669"/>
    <property type="project" value="InterPro"/>
</dbReference>
<feature type="compositionally biased region" description="Low complexity" evidence="2">
    <location>
        <begin position="228"/>
        <end position="243"/>
    </location>
</feature>
<gene>
    <name evidence="5" type="primary">LOC118426836</name>
</gene>
<keyword evidence="1" id="KW-0479">Metal-binding</keyword>
<dbReference type="RefSeq" id="XP_035692276.1">
    <property type="nucleotide sequence ID" value="XM_035836383.1"/>
</dbReference>
<evidence type="ECO:0000259" key="3">
    <source>
        <dbReference type="PROSITE" id="PS50158"/>
    </source>
</evidence>
<dbReference type="Gene3D" id="4.10.60.10">
    <property type="entry name" value="Zinc finger, CCHC-type"/>
    <property type="match status" value="1"/>
</dbReference>
<proteinExistence type="predicted"/>
<dbReference type="KEGG" id="bfo:118426836"/>
<feature type="compositionally biased region" description="Basic residues" evidence="2">
    <location>
        <begin position="8"/>
        <end position="27"/>
    </location>
</feature>
<evidence type="ECO:0000256" key="2">
    <source>
        <dbReference type="SAM" id="MobiDB-lite"/>
    </source>
</evidence>
<evidence type="ECO:0000313" key="4">
    <source>
        <dbReference type="Proteomes" id="UP000001554"/>
    </source>
</evidence>
<protein>
    <submittedName>
        <fullName evidence="5">Uncharacterized protein LOC118426836</fullName>
    </submittedName>
</protein>
<name>A0A9J7M035_BRAFL</name>
<accession>A0A9J7M035</accession>
<keyword evidence="1" id="KW-0863">Zinc-finger</keyword>
<dbReference type="InterPro" id="IPR036875">
    <property type="entry name" value="Znf_CCHC_sf"/>
</dbReference>
<sequence length="280" mass="31211">MPKAKDKTKGRKKGKPGNKSLRRSLRRSTKESTTASDNVDGGTTSDPEVPDPPIKKGPTPPKPKKTPNTPVFLDDSTDSEDDTATAERAQILAALSRLEQNQSSVDQRLTSLQTEVRATRHPTSASTSREWRSEANKYAYNFNTGIREQLLQARQAPTLSAKDNILDQAAGEIESRNKDILLADKASWSAVRLFRSDTALSFSSKEEEQRWNKAVEEDRRRYNKPAYSSSTNRSFSSSTTTNNGQKHSFRPQQSSNLGCYTCGAEGHFAKDCAKYKRGRY</sequence>
<feature type="region of interest" description="Disordered" evidence="2">
    <location>
        <begin position="1"/>
        <end position="87"/>
    </location>
</feature>
<dbReference type="InterPro" id="IPR001878">
    <property type="entry name" value="Znf_CCHC"/>
</dbReference>
<reference evidence="5" key="2">
    <citation type="submission" date="2025-08" db="UniProtKB">
        <authorList>
            <consortium name="RefSeq"/>
        </authorList>
    </citation>
    <scope>IDENTIFICATION</scope>
    <source>
        <strain evidence="5">S238N-H82</strain>
        <tissue evidence="5">Testes</tissue>
    </source>
</reference>
<feature type="region of interest" description="Disordered" evidence="2">
    <location>
        <begin position="222"/>
        <end position="251"/>
    </location>
</feature>
<dbReference type="PROSITE" id="PS50158">
    <property type="entry name" value="ZF_CCHC"/>
    <property type="match status" value="1"/>
</dbReference>
<dbReference type="AlphaFoldDB" id="A0A9J7M035"/>
<dbReference type="SMART" id="SM00343">
    <property type="entry name" value="ZnF_C2HC"/>
    <property type="match status" value="1"/>
</dbReference>
<dbReference type="Proteomes" id="UP000001554">
    <property type="component" value="Chromosome 12"/>
</dbReference>
<keyword evidence="4" id="KW-1185">Reference proteome</keyword>
<dbReference type="GO" id="GO:0008270">
    <property type="term" value="F:zinc ion binding"/>
    <property type="evidence" value="ECO:0007669"/>
    <property type="project" value="UniProtKB-KW"/>
</dbReference>
<evidence type="ECO:0000313" key="5">
    <source>
        <dbReference type="RefSeq" id="XP_035692276.1"/>
    </source>
</evidence>
<dbReference type="Pfam" id="PF00098">
    <property type="entry name" value="zf-CCHC"/>
    <property type="match status" value="1"/>
</dbReference>
<organism evidence="4 5">
    <name type="scientific">Branchiostoma floridae</name>
    <name type="common">Florida lancelet</name>
    <name type="synonym">Amphioxus</name>
    <dbReference type="NCBI Taxonomy" id="7739"/>
    <lineage>
        <taxon>Eukaryota</taxon>
        <taxon>Metazoa</taxon>
        <taxon>Chordata</taxon>
        <taxon>Cephalochordata</taxon>
        <taxon>Leptocardii</taxon>
        <taxon>Amphioxiformes</taxon>
        <taxon>Branchiostomatidae</taxon>
        <taxon>Branchiostoma</taxon>
    </lineage>
</organism>
<evidence type="ECO:0000256" key="1">
    <source>
        <dbReference type="PROSITE-ProRule" id="PRU00047"/>
    </source>
</evidence>
<keyword evidence="1" id="KW-0862">Zinc</keyword>
<dbReference type="GeneID" id="118426836"/>
<dbReference type="OrthoDB" id="10593976at2759"/>
<reference evidence="4" key="1">
    <citation type="journal article" date="2020" name="Nat. Ecol. Evol.">
        <title>Deeply conserved synteny resolves early events in vertebrate evolution.</title>
        <authorList>
            <person name="Simakov O."/>
            <person name="Marletaz F."/>
            <person name="Yue J.X."/>
            <person name="O'Connell B."/>
            <person name="Jenkins J."/>
            <person name="Brandt A."/>
            <person name="Calef R."/>
            <person name="Tung C.H."/>
            <person name="Huang T.K."/>
            <person name="Schmutz J."/>
            <person name="Satoh N."/>
            <person name="Yu J.K."/>
            <person name="Putnam N.H."/>
            <person name="Green R.E."/>
            <person name="Rokhsar D.S."/>
        </authorList>
    </citation>
    <scope>NUCLEOTIDE SEQUENCE [LARGE SCALE GENOMIC DNA]</scope>
    <source>
        <strain evidence="4">S238N-H82</strain>
    </source>
</reference>
<feature type="domain" description="CCHC-type" evidence="3">
    <location>
        <begin position="259"/>
        <end position="272"/>
    </location>
</feature>
<feature type="compositionally biased region" description="Acidic residues" evidence="2">
    <location>
        <begin position="75"/>
        <end position="84"/>
    </location>
</feature>
<feature type="compositionally biased region" description="Polar residues" evidence="2">
    <location>
        <begin position="35"/>
        <end position="46"/>
    </location>
</feature>
<dbReference type="SUPFAM" id="SSF57756">
    <property type="entry name" value="Retrovirus zinc finger-like domains"/>
    <property type="match status" value="1"/>
</dbReference>